<gene>
    <name evidence="11" type="ORF">EDC29_102356</name>
</gene>
<dbReference type="Gene3D" id="1.10.287.950">
    <property type="entry name" value="Methyl-accepting chemotaxis protein"/>
    <property type="match status" value="1"/>
</dbReference>
<evidence type="ECO:0000259" key="8">
    <source>
        <dbReference type="PROSITE" id="PS50111"/>
    </source>
</evidence>
<reference evidence="11 12" key="1">
    <citation type="submission" date="2019-03" db="EMBL/GenBank/DDBJ databases">
        <title>Genomic Encyclopedia of Type Strains, Phase IV (KMG-IV): sequencing the most valuable type-strain genomes for metagenomic binning, comparative biology and taxonomic classification.</title>
        <authorList>
            <person name="Goeker M."/>
        </authorList>
    </citation>
    <scope>NUCLEOTIDE SEQUENCE [LARGE SCALE GENOMIC DNA]</scope>
    <source>
        <strain evidence="11 12">DSM 203</strain>
    </source>
</reference>
<dbReference type="GO" id="GO:0006935">
    <property type="term" value="P:chemotaxis"/>
    <property type="evidence" value="ECO:0007669"/>
    <property type="project" value="InterPro"/>
</dbReference>
<evidence type="ECO:0000256" key="4">
    <source>
        <dbReference type="ARBA" id="ARBA00029447"/>
    </source>
</evidence>
<evidence type="ECO:0000259" key="10">
    <source>
        <dbReference type="PROSITE" id="PS50885"/>
    </source>
</evidence>
<dbReference type="Pfam" id="PF00672">
    <property type="entry name" value="HAMP"/>
    <property type="match status" value="1"/>
</dbReference>
<feature type="coiled-coil region" evidence="6">
    <location>
        <begin position="269"/>
        <end position="307"/>
    </location>
</feature>
<dbReference type="AlphaFoldDB" id="A0A4R4AGU5"/>
<evidence type="ECO:0000256" key="6">
    <source>
        <dbReference type="SAM" id="Coils"/>
    </source>
</evidence>
<dbReference type="GO" id="GO:0004888">
    <property type="term" value="F:transmembrane signaling receptor activity"/>
    <property type="evidence" value="ECO:0007669"/>
    <property type="project" value="InterPro"/>
</dbReference>
<dbReference type="PANTHER" id="PTHR32089">
    <property type="entry name" value="METHYL-ACCEPTING CHEMOTAXIS PROTEIN MCPB"/>
    <property type="match status" value="1"/>
</dbReference>
<keyword evidence="7" id="KW-1133">Transmembrane helix</keyword>
<keyword evidence="7" id="KW-0472">Membrane</keyword>
<evidence type="ECO:0000256" key="7">
    <source>
        <dbReference type="SAM" id="Phobius"/>
    </source>
</evidence>
<dbReference type="SUPFAM" id="SSF58104">
    <property type="entry name" value="Methyl-accepting chemotaxis protein (MCP) signaling domain"/>
    <property type="match status" value="1"/>
</dbReference>
<accession>A0A4R4AGU5</accession>
<dbReference type="SMART" id="SM00283">
    <property type="entry name" value="MA"/>
    <property type="match status" value="1"/>
</dbReference>
<keyword evidence="3 5" id="KW-0807">Transducer</keyword>
<keyword evidence="2" id="KW-0997">Cell inner membrane</keyword>
<feature type="domain" description="Methyl-accepting transducer" evidence="8">
    <location>
        <begin position="279"/>
        <end position="515"/>
    </location>
</feature>
<comment type="caution">
    <text evidence="11">The sequence shown here is derived from an EMBL/GenBank/DDBJ whole genome shotgun (WGS) entry which is preliminary data.</text>
</comment>
<proteinExistence type="inferred from homology"/>
<evidence type="ECO:0000313" key="12">
    <source>
        <dbReference type="Proteomes" id="UP000295247"/>
    </source>
</evidence>
<dbReference type="PANTHER" id="PTHR32089:SF112">
    <property type="entry name" value="LYSOZYME-LIKE PROTEIN-RELATED"/>
    <property type="match status" value="1"/>
</dbReference>
<dbReference type="PROSITE" id="PS50111">
    <property type="entry name" value="CHEMOTAXIS_TRANSDUC_2"/>
    <property type="match status" value="1"/>
</dbReference>
<comment type="similarity">
    <text evidence="4">Belongs to the methyl-accepting chemotaxis (MCP) protein family.</text>
</comment>
<dbReference type="Pfam" id="PF00015">
    <property type="entry name" value="MCPsignal"/>
    <property type="match status" value="1"/>
</dbReference>
<dbReference type="GO" id="GO:0005886">
    <property type="term" value="C:plasma membrane"/>
    <property type="evidence" value="ECO:0007669"/>
    <property type="project" value="UniProtKB-SubCell"/>
</dbReference>
<protein>
    <submittedName>
        <fullName evidence="11">Methyl-accepting chemotaxis protein</fullName>
    </submittedName>
</protein>
<dbReference type="SMART" id="SM00304">
    <property type="entry name" value="HAMP"/>
    <property type="match status" value="1"/>
</dbReference>
<dbReference type="PRINTS" id="PR00260">
    <property type="entry name" value="CHEMTRNSDUCR"/>
</dbReference>
<dbReference type="InterPro" id="IPR003660">
    <property type="entry name" value="HAMP_dom"/>
</dbReference>
<dbReference type="InterPro" id="IPR000727">
    <property type="entry name" value="T_SNARE_dom"/>
</dbReference>
<dbReference type="SUPFAM" id="SSF103190">
    <property type="entry name" value="Sensory domain-like"/>
    <property type="match status" value="1"/>
</dbReference>
<evidence type="ECO:0000256" key="1">
    <source>
        <dbReference type="ARBA" id="ARBA00004429"/>
    </source>
</evidence>
<evidence type="ECO:0000256" key="2">
    <source>
        <dbReference type="ARBA" id="ARBA00022519"/>
    </source>
</evidence>
<name>A0A4R4AGU5_MARGR</name>
<keyword evidence="2" id="KW-1003">Cell membrane</keyword>
<evidence type="ECO:0000256" key="3">
    <source>
        <dbReference type="ARBA" id="ARBA00023224"/>
    </source>
</evidence>
<dbReference type="EMBL" id="SMDC01000002">
    <property type="protein sequence ID" value="TCW38461.1"/>
    <property type="molecule type" value="Genomic_DNA"/>
</dbReference>
<dbReference type="CDD" id="cd06225">
    <property type="entry name" value="HAMP"/>
    <property type="match status" value="1"/>
</dbReference>
<feature type="coiled-coil region" evidence="6">
    <location>
        <begin position="427"/>
        <end position="454"/>
    </location>
</feature>
<dbReference type="InterPro" id="IPR004090">
    <property type="entry name" value="Chemotax_Me-accpt_rcpt"/>
</dbReference>
<dbReference type="InterPro" id="IPR033462">
    <property type="entry name" value="Cache_3-Cache_2"/>
</dbReference>
<dbReference type="CDD" id="cd11386">
    <property type="entry name" value="MCP_signal"/>
    <property type="match status" value="1"/>
</dbReference>
<dbReference type="PROSITE" id="PS50885">
    <property type="entry name" value="HAMP"/>
    <property type="match status" value="1"/>
</dbReference>
<feature type="transmembrane region" description="Helical" evidence="7">
    <location>
        <begin position="200"/>
        <end position="219"/>
    </location>
</feature>
<comment type="subcellular location">
    <subcellularLocation>
        <location evidence="1">Cell inner membrane</location>
        <topology evidence="1">Multi-pass membrane protein</topology>
    </subcellularLocation>
</comment>
<dbReference type="Pfam" id="PF17201">
    <property type="entry name" value="Cache_3-Cache_2"/>
    <property type="match status" value="1"/>
</dbReference>
<organism evidence="11 12">
    <name type="scientific">Marichromatium gracile</name>
    <name type="common">Chromatium gracile</name>
    <dbReference type="NCBI Taxonomy" id="1048"/>
    <lineage>
        <taxon>Bacteria</taxon>
        <taxon>Pseudomonadati</taxon>
        <taxon>Pseudomonadota</taxon>
        <taxon>Gammaproteobacteria</taxon>
        <taxon>Chromatiales</taxon>
        <taxon>Chromatiaceae</taxon>
        <taxon>Marichromatium</taxon>
    </lineage>
</organism>
<dbReference type="RefSeq" id="WP_132228804.1">
    <property type="nucleotide sequence ID" value="NZ_NRRH01000003.1"/>
</dbReference>
<evidence type="ECO:0000259" key="9">
    <source>
        <dbReference type="PROSITE" id="PS50192"/>
    </source>
</evidence>
<evidence type="ECO:0000313" key="11">
    <source>
        <dbReference type="EMBL" id="TCW38461.1"/>
    </source>
</evidence>
<dbReference type="InterPro" id="IPR029151">
    <property type="entry name" value="Sensor-like_sf"/>
</dbReference>
<sequence length="551" mass="58802">MWRKLTIRERLIAFTVALLILVGGAALLISTHSATAMGRQLVDHTLSMKIAGDLEAAKVYLAQSWGNVRMQAGVLVDADGEAIRERFELVDRLSEDLGVLATVFAREGDDFTRLTTSIRLADGRRAVGTRLGEASAAFAPVMAGKRFIGEAEILGEPYLTVYDPLTDETGRVIGLLFLGIPRAQTDAIVATGVDQLERRLAVGLALILALGITGAFVLAQLTATPIRQVAGRLDEIAHGKGDLTHRLVAEGRDELADLARAFNAFVDKIQQLIVEVNAASAQLASAAEQLSANSSESRNQVQLQQRESEQVATAMNQMTATVQGVAQNANETARAVSTTLREATSGEAVVRHSVDSIDALAEAVEGAAEVINQLSADSDDIGRVLEVIRAIAEQTNLLALNAAIEAARAGEQGRGFAVVADEVRTLADRTRHSTEEIREMIERLQQNADSAVKAMHAGRVKARDSVSQAGEAGQSLKTISASVERISDMTNQIASAAEQQSAVTEEINRNITNIAHSIETTLGGSEQSAQASDQVAQLAAQLHHMMARFKV</sequence>
<evidence type="ECO:0000256" key="5">
    <source>
        <dbReference type="PROSITE-ProRule" id="PRU00284"/>
    </source>
</evidence>
<dbReference type="InterPro" id="IPR004089">
    <property type="entry name" value="MCPsignal_dom"/>
</dbReference>
<feature type="domain" description="HAMP" evidence="10">
    <location>
        <begin position="220"/>
        <end position="274"/>
    </location>
</feature>
<keyword evidence="6" id="KW-0175">Coiled coil</keyword>
<dbReference type="FunFam" id="1.10.287.950:FF:000001">
    <property type="entry name" value="Methyl-accepting chemotaxis sensory transducer"/>
    <property type="match status" value="1"/>
</dbReference>
<feature type="domain" description="T-SNARE coiled-coil homology" evidence="9">
    <location>
        <begin position="466"/>
        <end position="528"/>
    </location>
</feature>
<dbReference type="GO" id="GO:0007165">
    <property type="term" value="P:signal transduction"/>
    <property type="evidence" value="ECO:0007669"/>
    <property type="project" value="UniProtKB-KW"/>
</dbReference>
<dbReference type="Proteomes" id="UP000295247">
    <property type="component" value="Unassembled WGS sequence"/>
</dbReference>
<keyword evidence="7" id="KW-0812">Transmembrane</keyword>
<dbReference type="PROSITE" id="PS50192">
    <property type="entry name" value="T_SNARE"/>
    <property type="match status" value="1"/>
</dbReference>